<dbReference type="Proteomes" id="UP000005222">
    <property type="component" value="Chromosome A"/>
</dbReference>
<dbReference type="HOGENOM" id="CLU_030189_0_0_1"/>
<dbReference type="AlphaFoldDB" id="G8YUX5"/>
<feature type="compositionally biased region" description="Basic residues" evidence="1">
    <location>
        <begin position="1"/>
        <end position="11"/>
    </location>
</feature>
<dbReference type="InParanoid" id="G8YUX5"/>
<evidence type="ECO:0000313" key="2">
    <source>
        <dbReference type="EMBL" id="CCE72658.1"/>
    </source>
</evidence>
<reference evidence="2 3" key="1">
    <citation type="journal article" date="2012" name="G3 (Bethesda)">
        <title>Pichia sorbitophila, an interspecies yeast hybrid reveals early steps of genome resolution following polyploidization.</title>
        <authorList>
            <person name="Leh Louis V."/>
            <person name="Despons L."/>
            <person name="Friedrich A."/>
            <person name="Martin T."/>
            <person name="Durrens P."/>
            <person name="Casaregola S."/>
            <person name="Neuveglise C."/>
            <person name="Fairhead C."/>
            <person name="Marck C."/>
            <person name="Cruz J.A."/>
            <person name="Straub M.L."/>
            <person name="Kugler V."/>
            <person name="Sacerdot C."/>
            <person name="Uzunov Z."/>
            <person name="Thierry A."/>
            <person name="Weiss S."/>
            <person name="Bleykasten C."/>
            <person name="De Montigny J."/>
            <person name="Jacques N."/>
            <person name="Jung P."/>
            <person name="Lemaire M."/>
            <person name="Mallet S."/>
            <person name="Morel G."/>
            <person name="Richard G.F."/>
            <person name="Sarkar A."/>
            <person name="Savel G."/>
            <person name="Schacherer J."/>
            <person name="Seret M.L."/>
            <person name="Talla E."/>
            <person name="Samson G."/>
            <person name="Jubin C."/>
            <person name="Poulain J."/>
            <person name="Vacherie B."/>
            <person name="Barbe V."/>
            <person name="Pelletier E."/>
            <person name="Sherman D.J."/>
            <person name="Westhof E."/>
            <person name="Weissenbach J."/>
            <person name="Baret P.V."/>
            <person name="Wincker P."/>
            <person name="Gaillardin C."/>
            <person name="Dujon B."/>
            <person name="Souciet J.L."/>
        </authorList>
    </citation>
    <scope>NUCLEOTIDE SEQUENCE [LARGE SCALE GENOMIC DNA]</scope>
    <source>
        <strain evidence="3">ATCC MYA-4447 / BCRC 22081 / CBS 7064 / NBRC 10061 / NRRL Y-12695</strain>
    </source>
</reference>
<name>G8YUX5_PICSO</name>
<dbReference type="EMBL" id="FO082059">
    <property type="protein sequence ID" value="CCE72658.1"/>
    <property type="molecule type" value="Genomic_DNA"/>
</dbReference>
<evidence type="ECO:0000313" key="3">
    <source>
        <dbReference type="Proteomes" id="UP000005222"/>
    </source>
</evidence>
<protein>
    <submittedName>
        <fullName evidence="2">Piso0_000248 protein</fullName>
    </submittedName>
</protein>
<feature type="compositionally biased region" description="Basic and acidic residues" evidence="1">
    <location>
        <begin position="83"/>
        <end position="96"/>
    </location>
</feature>
<gene>
    <name evidence="2" type="primary">Piso0_000248</name>
    <name evidence="2" type="ORF">GNLVRS01_PISO0A05170g</name>
</gene>
<dbReference type="OMA" id="ITNHEYI"/>
<evidence type="ECO:0000256" key="1">
    <source>
        <dbReference type="SAM" id="MobiDB-lite"/>
    </source>
</evidence>
<sequence>MGPGRPRRRTKVQQPPQPPIPQQNRPIIKEEANVKLHDDADLISYRSDALKRFISNQEYLENIVSKPIHTSKIVPPRSFPEPLTREKPEEAEAKDKLESLKHNDIYFGDIKILQLKNEQIQKEIEELKKEKHKFPLDGDEKFAFQKNSIQKLADLQQSLTSDTSYELLSKEVDSILEAYRSKFKENYREITSINKFSRDVKDISGGKIVITSAPSNYDPRSINSFINLNVPPESETNDGMNVDFEGMPFENNSNNHNMPYLGQLEDPKYNDITDVTSTFNQQLGVHAGPGNYMDQAEQTRPEVPQADPSANDDINKLVSESLQTNEPNENNDIVNEMEDLISFQHVEDDDMINDAAFDQEFLTQMDHSLE</sequence>
<keyword evidence="3" id="KW-1185">Reference proteome</keyword>
<dbReference type="STRING" id="559304.G8YUX5"/>
<dbReference type="OrthoDB" id="4093693at2759"/>
<organism evidence="2 3">
    <name type="scientific">Pichia sorbitophila (strain ATCC MYA-4447 / BCRC 22081 / CBS 7064 / NBRC 10061 / NRRL Y-12695)</name>
    <name type="common">Hybrid yeast</name>
    <dbReference type="NCBI Taxonomy" id="559304"/>
    <lineage>
        <taxon>Eukaryota</taxon>
        <taxon>Fungi</taxon>
        <taxon>Dikarya</taxon>
        <taxon>Ascomycota</taxon>
        <taxon>Saccharomycotina</taxon>
        <taxon>Pichiomycetes</taxon>
        <taxon>Debaryomycetaceae</taxon>
        <taxon>Millerozyma</taxon>
    </lineage>
</organism>
<feature type="region of interest" description="Disordered" evidence="1">
    <location>
        <begin position="1"/>
        <end position="27"/>
    </location>
</feature>
<accession>G8YUX5</accession>
<feature type="region of interest" description="Disordered" evidence="1">
    <location>
        <begin position="71"/>
        <end position="96"/>
    </location>
</feature>
<dbReference type="eggNOG" id="ENOG502ST6B">
    <property type="taxonomic scope" value="Eukaryota"/>
</dbReference>
<proteinExistence type="predicted"/>